<keyword evidence="1" id="KW-0472">Membrane</keyword>
<dbReference type="GeneID" id="116219295"/>
<dbReference type="RefSeq" id="XP_042559541.1">
    <property type="nucleotide sequence ID" value="XM_042703607.1"/>
</dbReference>
<dbReference type="Pfam" id="PF07686">
    <property type="entry name" value="V-set"/>
    <property type="match status" value="1"/>
</dbReference>
<protein>
    <submittedName>
        <fullName evidence="4">Uncharacterized protein LOC116219295 isoform X1</fullName>
    </submittedName>
</protein>
<evidence type="ECO:0000259" key="2">
    <source>
        <dbReference type="PROSITE" id="PS50835"/>
    </source>
</evidence>
<keyword evidence="1" id="KW-0812">Transmembrane</keyword>
<dbReference type="PANTHER" id="PTHR46013:SF4">
    <property type="entry name" value="B-CELL RECEPTOR CD22-RELATED"/>
    <property type="match status" value="1"/>
</dbReference>
<dbReference type="SMART" id="SM00408">
    <property type="entry name" value="IGc2"/>
    <property type="match status" value="2"/>
</dbReference>
<dbReference type="InterPro" id="IPR013106">
    <property type="entry name" value="Ig_V-set"/>
</dbReference>
<dbReference type="KEGG" id="char:116219295"/>
<evidence type="ECO:0000313" key="4">
    <source>
        <dbReference type="RefSeq" id="XP_042559541.1"/>
    </source>
</evidence>
<dbReference type="PANTHER" id="PTHR46013">
    <property type="entry name" value="VASCULAR CELL ADHESION MOLECULE 1"/>
    <property type="match status" value="1"/>
</dbReference>
<dbReference type="Pfam" id="PF13895">
    <property type="entry name" value="Ig_2"/>
    <property type="match status" value="1"/>
</dbReference>
<name>A0A8M1K6K3_CLUHA</name>
<dbReference type="SMART" id="SM00409">
    <property type="entry name" value="IG"/>
    <property type="match status" value="2"/>
</dbReference>
<dbReference type="InterPro" id="IPR003598">
    <property type="entry name" value="Ig_sub2"/>
</dbReference>
<gene>
    <name evidence="4" type="primary">LOC116219295</name>
</gene>
<keyword evidence="3" id="KW-1185">Reference proteome</keyword>
<feature type="transmembrane region" description="Helical" evidence="1">
    <location>
        <begin position="21"/>
        <end position="40"/>
    </location>
</feature>
<evidence type="ECO:0000256" key="1">
    <source>
        <dbReference type="SAM" id="Phobius"/>
    </source>
</evidence>
<dbReference type="OrthoDB" id="9448246at2759"/>
<dbReference type="PROSITE" id="PS50835">
    <property type="entry name" value="IG_LIKE"/>
    <property type="match status" value="1"/>
</dbReference>
<feature type="domain" description="Ig-like" evidence="2">
    <location>
        <begin position="158"/>
        <end position="242"/>
    </location>
</feature>
<dbReference type="Proteomes" id="UP000515152">
    <property type="component" value="Chromosome 24"/>
</dbReference>
<sequence length="244" mass="27433">MSVSEVFIWCHDMCKDRGKGLLLMMMSCVTSLSVVILLTIQGVCGEEWSVTYKSESTCAFVGSSVDLSCSYTYPSGLTITEVYWTKHNYKDPPPLRDDPEYRNRISVGCEQGTTRCNLHIKSLTTSDIGEYYFKITTSRSGQKWIGTPGIYLDVKDAPQTSVSISPPGDIQEGTDVTLTCTSTSDLPVRSYSWYKSYNRIAMGSGKTYTIKHIRPEDSGQYQCWSEYECSFRYSSTVQLHVSCE</sequence>
<dbReference type="InterPro" id="IPR003599">
    <property type="entry name" value="Ig_sub"/>
</dbReference>
<keyword evidence="1" id="KW-1133">Transmembrane helix</keyword>
<evidence type="ECO:0000313" key="3">
    <source>
        <dbReference type="Proteomes" id="UP000515152"/>
    </source>
</evidence>
<proteinExistence type="predicted"/>
<organism evidence="3 4">
    <name type="scientific">Clupea harengus</name>
    <name type="common">Atlantic herring</name>
    <dbReference type="NCBI Taxonomy" id="7950"/>
    <lineage>
        <taxon>Eukaryota</taxon>
        <taxon>Metazoa</taxon>
        <taxon>Chordata</taxon>
        <taxon>Craniata</taxon>
        <taxon>Vertebrata</taxon>
        <taxon>Euteleostomi</taxon>
        <taxon>Actinopterygii</taxon>
        <taxon>Neopterygii</taxon>
        <taxon>Teleostei</taxon>
        <taxon>Clupei</taxon>
        <taxon>Clupeiformes</taxon>
        <taxon>Clupeoidei</taxon>
        <taxon>Clupeidae</taxon>
        <taxon>Clupea</taxon>
    </lineage>
</organism>
<dbReference type="InterPro" id="IPR007110">
    <property type="entry name" value="Ig-like_dom"/>
</dbReference>
<reference evidence="4" key="1">
    <citation type="submission" date="2025-08" db="UniProtKB">
        <authorList>
            <consortium name="RefSeq"/>
        </authorList>
    </citation>
    <scope>IDENTIFICATION</scope>
</reference>
<accession>A0A8M1K6K3</accession>
<dbReference type="AlphaFoldDB" id="A0A8M1K6K3"/>